<dbReference type="AlphaFoldDB" id="A0A835D089"/>
<protein>
    <submittedName>
        <fullName evidence="2">Uncharacterized protein</fullName>
    </submittedName>
</protein>
<name>A0A835D089_TETSI</name>
<evidence type="ECO:0000313" key="2">
    <source>
        <dbReference type="EMBL" id="KAF8370260.1"/>
    </source>
</evidence>
<dbReference type="EMBL" id="JABCRI010000207">
    <property type="protein sequence ID" value="KAF8370260.1"/>
    <property type="molecule type" value="Genomic_DNA"/>
</dbReference>
<sequence length="115" mass="13267">MDLSTRVGACQRVLLWRRLLSNNDPKGSQDCSQRSSDPSTTTIELRNSIHGRGGYGNKALHLRDLKKREIYYAFRSAMKQDRLFEILEERVVKEGSQEQILEIAELAKMRKSERG</sequence>
<proteinExistence type="predicted"/>
<comment type="caution">
    <text evidence="2">The sequence shown here is derived from an EMBL/GenBank/DDBJ whole genome shotgun (WGS) entry which is preliminary data.</text>
</comment>
<accession>A0A835D089</accession>
<feature type="region of interest" description="Disordered" evidence="1">
    <location>
        <begin position="23"/>
        <end position="49"/>
    </location>
</feature>
<feature type="compositionally biased region" description="Polar residues" evidence="1">
    <location>
        <begin position="23"/>
        <end position="45"/>
    </location>
</feature>
<evidence type="ECO:0000256" key="1">
    <source>
        <dbReference type="SAM" id="MobiDB-lite"/>
    </source>
</evidence>
<dbReference type="Proteomes" id="UP000655225">
    <property type="component" value="Unassembled WGS sequence"/>
</dbReference>
<reference evidence="2 3" key="1">
    <citation type="submission" date="2020-04" db="EMBL/GenBank/DDBJ databases">
        <title>Plant Genome Project.</title>
        <authorList>
            <person name="Zhang R.-G."/>
        </authorList>
    </citation>
    <scope>NUCLEOTIDE SEQUENCE [LARGE SCALE GENOMIC DNA]</scope>
    <source>
        <strain evidence="2">YNK0</strain>
        <tissue evidence="2">Leaf</tissue>
    </source>
</reference>
<evidence type="ECO:0000313" key="3">
    <source>
        <dbReference type="Proteomes" id="UP000655225"/>
    </source>
</evidence>
<gene>
    <name evidence="2" type="ORF">HHK36_031702</name>
</gene>
<keyword evidence="3" id="KW-1185">Reference proteome</keyword>
<organism evidence="2 3">
    <name type="scientific">Tetracentron sinense</name>
    <name type="common">Spur-leaf</name>
    <dbReference type="NCBI Taxonomy" id="13715"/>
    <lineage>
        <taxon>Eukaryota</taxon>
        <taxon>Viridiplantae</taxon>
        <taxon>Streptophyta</taxon>
        <taxon>Embryophyta</taxon>
        <taxon>Tracheophyta</taxon>
        <taxon>Spermatophyta</taxon>
        <taxon>Magnoliopsida</taxon>
        <taxon>Trochodendrales</taxon>
        <taxon>Trochodendraceae</taxon>
        <taxon>Tetracentron</taxon>
    </lineage>
</organism>